<dbReference type="PANTHER" id="PTHR41247:SF1">
    <property type="entry name" value="HTH-TYPE TRANSCRIPTIONAL REPRESSOR YCNK"/>
    <property type="match status" value="1"/>
</dbReference>
<dbReference type="SUPFAM" id="SSF160387">
    <property type="entry name" value="NosL/MerB-like"/>
    <property type="match status" value="1"/>
</dbReference>
<dbReference type="Gene3D" id="3.30.70.2050">
    <property type="match status" value="1"/>
</dbReference>
<feature type="chain" id="PRO_5016172021" evidence="1">
    <location>
        <begin position="28"/>
        <end position="186"/>
    </location>
</feature>
<sequence length="186" mass="19972">MDMRRTGQRLVGLIMLLVLTACSDAVAPMARPAPAAISQEAESYFCSAMSVLEHDGPKGQVLADAQATPLWFATVRQTVIYTMLPEAPADPAAVYVSDLAAAPDWRQPDHTAWVDVRDAWFVVDTGLMGSDLAQDLLPFSDQSRAEAFALAHGGRVLRLDDLTEDYVLYYGTVSVAADGSVSPATP</sequence>
<dbReference type="EMBL" id="QETA01000007">
    <property type="protein sequence ID" value="PWF21519.1"/>
    <property type="molecule type" value="Genomic_DNA"/>
</dbReference>
<evidence type="ECO:0000256" key="1">
    <source>
        <dbReference type="SAM" id="SignalP"/>
    </source>
</evidence>
<dbReference type="Gene3D" id="3.30.70.2060">
    <property type="match status" value="1"/>
</dbReference>
<accession>A0A2V1JU55</accession>
<dbReference type="Pfam" id="PF05573">
    <property type="entry name" value="NosL"/>
    <property type="match status" value="1"/>
</dbReference>
<evidence type="ECO:0000313" key="2">
    <source>
        <dbReference type="EMBL" id="PWF21519.1"/>
    </source>
</evidence>
<dbReference type="PROSITE" id="PS51257">
    <property type="entry name" value="PROKAR_LIPOPROTEIN"/>
    <property type="match status" value="1"/>
</dbReference>
<dbReference type="AlphaFoldDB" id="A0A2V1JU55"/>
<keyword evidence="3" id="KW-1185">Reference proteome</keyword>
<feature type="signal peptide" evidence="1">
    <location>
        <begin position="1"/>
        <end position="27"/>
    </location>
</feature>
<dbReference type="PANTHER" id="PTHR41247">
    <property type="entry name" value="HTH-TYPE TRANSCRIPTIONAL REPRESSOR YCNK"/>
    <property type="match status" value="1"/>
</dbReference>
<reference evidence="3" key="1">
    <citation type="submission" date="2018-05" db="EMBL/GenBank/DDBJ databases">
        <authorList>
            <person name="Li Y."/>
        </authorList>
    </citation>
    <scope>NUCLEOTIDE SEQUENCE [LARGE SCALE GENOMIC DNA]</scope>
    <source>
        <strain evidence="3">3d-2-2</strain>
    </source>
</reference>
<gene>
    <name evidence="2" type="ORF">DD235_14765</name>
</gene>
<name>A0A2V1JU55_9BURK</name>
<proteinExistence type="predicted"/>
<evidence type="ECO:0000313" key="3">
    <source>
        <dbReference type="Proteomes" id="UP000245212"/>
    </source>
</evidence>
<organism evidence="2 3">
    <name type="scientific">Corticimicrobacter populi</name>
    <dbReference type="NCBI Taxonomy" id="2175229"/>
    <lineage>
        <taxon>Bacteria</taxon>
        <taxon>Pseudomonadati</taxon>
        <taxon>Pseudomonadota</taxon>
        <taxon>Betaproteobacteria</taxon>
        <taxon>Burkholderiales</taxon>
        <taxon>Alcaligenaceae</taxon>
        <taxon>Corticimicrobacter</taxon>
    </lineage>
</organism>
<comment type="caution">
    <text evidence="2">The sequence shown here is derived from an EMBL/GenBank/DDBJ whole genome shotgun (WGS) entry which is preliminary data.</text>
</comment>
<keyword evidence="1" id="KW-0732">Signal</keyword>
<protein>
    <submittedName>
        <fullName evidence="2">Copper resistance protein CopZ</fullName>
    </submittedName>
</protein>
<dbReference type="Proteomes" id="UP000245212">
    <property type="component" value="Unassembled WGS sequence"/>
</dbReference>
<dbReference type="InterPro" id="IPR008719">
    <property type="entry name" value="N2O_reductase_NosL"/>
</dbReference>